<accession>A0A7X5R052</accession>
<dbReference type="RefSeq" id="WP_167148603.1">
    <property type="nucleotide sequence ID" value="NZ_JAAMOX010000001.1"/>
</dbReference>
<dbReference type="EMBL" id="JAAMOX010000001">
    <property type="protein sequence ID" value="NIH53193.1"/>
    <property type="molecule type" value="Genomic_DNA"/>
</dbReference>
<dbReference type="Pfam" id="PF18855">
    <property type="entry name" value="baeRF_family11"/>
    <property type="match status" value="1"/>
</dbReference>
<comment type="caution">
    <text evidence="1">The sequence shown here is derived from an EMBL/GenBank/DDBJ whole genome shotgun (WGS) entry which is preliminary data.</text>
</comment>
<gene>
    <name evidence="1" type="ORF">FHX76_001061</name>
</gene>
<name>A0A7X5R052_9MICO</name>
<evidence type="ECO:0000313" key="1">
    <source>
        <dbReference type="EMBL" id="NIH53193.1"/>
    </source>
</evidence>
<organism evidence="1 2">
    <name type="scientific">Lysinibacter cavernae</name>
    <dbReference type="NCBI Taxonomy" id="1640652"/>
    <lineage>
        <taxon>Bacteria</taxon>
        <taxon>Bacillati</taxon>
        <taxon>Actinomycetota</taxon>
        <taxon>Actinomycetes</taxon>
        <taxon>Micrococcales</taxon>
        <taxon>Microbacteriaceae</taxon>
        <taxon>Lysinibacter</taxon>
    </lineage>
</organism>
<keyword evidence="2" id="KW-1185">Reference proteome</keyword>
<proteinExistence type="predicted"/>
<sequence length="373" mass="39902">MLHIDIPTRADIEGLATSRDPISVSLYLPTNPIPAESDTSRIELKNLASAAIDQLRAAGAAKPQIEAVKEHLDDLVDDVAFWHYQSHSLAIFVTPDSVQTYRLPNVLTTAIEVSDRFYIKPLLRAVTFPQAAFVLALAQNSVRLIEISADSEPHVVDVPGLPENAADAVGLDSISGRQPEGRIQGSEGLKVRLRQYSRAIDRALRGVLTGYNLPLIIAGNEPLVSIYRSVNSYPNLAEKVIPGNAEDKSDADLAASARHILDDIYAAELAQLKDTMASRAAHGRAVTDLSDVARAATFGAVETLFVDIDQAVPGFVDDESGAITLDSSDDARNYGVVDEVLRRALLSSASIFAVRSGDMPGGGAVAASVRFPV</sequence>
<protein>
    <submittedName>
        <fullName evidence="1">Uncharacterized protein</fullName>
    </submittedName>
</protein>
<reference evidence="1 2" key="1">
    <citation type="submission" date="2020-02" db="EMBL/GenBank/DDBJ databases">
        <title>Sequencing the genomes of 1000 actinobacteria strains.</title>
        <authorList>
            <person name="Klenk H.-P."/>
        </authorList>
    </citation>
    <scope>NUCLEOTIDE SEQUENCE [LARGE SCALE GENOMIC DNA]</scope>
    <source>
        <strain evidence="1 2">DSM 27960</strain>
    </source>
</reference>
<evidence type="ECO:0000313" key="2">
    <source>
        <dbReference type="Proteomes" id="UP000541033"/>
    </source>
</evidence>
<dbReference type="AlphaFoldDB" id="A0A7X5R052"/>
<dbReference type="Proteomes" id="UP000541033">
    <property type="component" value="Unassembled WGS sequence"/>
</dbReference>
<dbReference type="InterPro" id="IPR041638">
    <property type="entry name" value="BaeRF_family11"/>
</dbReference>